<comment type="caution">
    <text evidence="1">The sequence shown here is derived from an EMBL/GenBank/DDBJ whole genome shotgun (WGS) entry which is preliminary data.</text>
</comment>
<dbReference type="Proteomes" id="UP000003204">
    <property type="component" value="Unassembled WGS sequence"/>
</dbReference>
<protein>
    <submittedName>
        <fullName evidence="1">Uncharacterized protein</fullName>
    </submittedName>
</protein>
<sequence length="51" mass="5889">MGGDKLGDGPKRRPLPTSFIKKFPFQKKLKQKVKVVKVKKSLKRLIYKGFT</sequence>
<organism evidence="1 2">
    <name type="scientific">Acinetobacter baumannii 6014059</name>
    <dbReference type="NCBI Taxonomy" id="525242"/>
    <lineage>
        <taxon>Bacteria</taxon>
        <taxon>Pseudomonadati</taxon>
        <taxon>Pseudomonadota</taxon>
        <taxon>Gammaproteobacteria</taxon>
        <taxon>Moraxellales</taxon>
        <taxon>Moraxellaceae</taxon>
        <taxon>Acinetobacter</taxon>
        <taxon>Acinetobacter calcoaceticus/baumannii complex</taxon>
    </lineage>
</organism>
<dbReference type="AlphaFoldDB" id="A0A828STR1"/>
<evidence type="ECO:0000313" key="1">
    <source>
        <dbReference type="EMBL" id="EGJ68526.1"/>
    </source>
</evidence>
<name>A0A828STR1_ACIBA</name>
<gene>
    <name evidence="1" type="ORF">HMPREF0022_01736</name>
</gene>
<dbReference type="EMBL" id="ACYS02000051">
    <property type="protein sequence ID" value="EGJ68526.1"/>
    <property type="molecule type" value="Genomic_DNA"/>
</dbReference>
<accession>A0A828STR1</accession>
<proteinExistence type="predicted"/>
<evidence type="ECO:0000313" key="2">
    <source>
        <dbReference type="Proteomes" id="UP000003204"/>
    </source>
</evidence>
<reference evidence="1 2" key="1">
    <citation type="submission" date="2011-04" db="EMBL/GenBank/DDBJ databases">
        <authorList>
            <person name="Weinstock G."/>
            <person name="Sodergren E."/>
            <person name="Clifton S."/>
            <person name="Fulton L."/>
            <person name="Fulton B."/>
            <person name="Courtney L."/>
            <person name="Fronick C."/>
            <person name="Harrison M."/>
            <person name="Strong C."/>
            <person name="Farmer C."/>
            <person name="Delahaunty K."/>
            <person name="Markovic C."/>
            <person name="Hall O."/>
            <person name="Minx P."/>
            <person name="Tomlinson C."/>
            <person name="Mitreva M."/>
            <person name="Hou S."/>
            <person name="Chen J."/>
            <person name="Wollam A."/>
            <person name="Pepin K.H."/>
            <person name="Johnson M."/>
            <person name="Bhonagiri V."/>
            <person name="Zhang X."/>
            <person name="Suruliraj S."/>
            <person name="Warren W."/>
            <person name="Chinwalla A."/>
            <person name="Mardis E.R."/>
            <person name="Wilson R.K."/>
        </authorList>
    </citation>
    <scope>NUCLEOTIDE SEQUENCE [LARGE SCALE GENOMIC DNA]</scope>
    <source>
        <strain evidence="1 2">6014059</strain>
    </source>
</reference>